<accession>A0A3S9ML74</accession>
<evidence type="ECO:0000256" key="1">
    <source>
        <dbReference type="SAM" id="SignalP"/>
    </source>
</evidence>
<feature type="chain" id="PRO_5019029322" description="Secreted protein" evidence="1">
    <location>
        <begin position="28"/>
        <end position="100"/>
    </location>
</feature>
<dbReference type="Proteomes" id="UP000280298">
    <property type="component" value="Chromosome"/>
</dbReference>
<protein>
    <recommendedName>
        <fullName evidence="4">Secreted protein</fullName>
    </recommendedName>
</protein>
<dbReference type="EMBL" id="CP034539">
    <property type="protein sequence ID" value="AZQ39954.1"/>
    <property type="molecule type" value="Genomic_DNA"/>
</dbReference>
<feature type="signal peptide" evidence="1">
    <location>
        <begin position="1"/>
        <end position="27"/>
    </location>
</feature>
<organism evidence="2 3">
    <name type="scientific">Streptomyces cyaneochromogenes</name>
    <dbReference type="NCBI Taxonomy" id="2496836"/>
    <lineage>
        <taxon>Bacteria</taxon>
        <taxon>Bacillati</taxon>
        <taxon>Actinomycetota</taxon>
        <taxon>Actinomycetes</taxon>
        <taxon>Kitasatosporales</taxon>
        <taxon>Streptomycetaceae</taxon>
        <taxon>Streptomyces</taxon>
    </lineage>
</organism>
<gene>
    <name evidence="2" type="ORF">EJ357_46540</name>
</gene>
<proteinExistence type="predicted"/>
<evidence type="ECO:0000313" key="3">
    <source>
        <dbReference type="Proteomes" id="UP000280298"/>
    </source>
</evidence>
<evidence type="ECO:0000313" key="2">
    <source>
        <dbReference type="EMBL" id="AZQ39954.1"/>
    </source>
</evidence>
<reference evidence="2 3" key="1">
    <citation type="journal article" date="2019" name="Int. J. Syst. Evol. Microbiol.">
        <title>Streptomyces cyaneochromogenes sp. nov., a blue pigment-producing actinomycete from manganese-contaminated soil.</title>
        <authorList>
            <person name="Tang X."/>
            <person name="Zhao J."/>
            <person name="Li K."/>
            <person name="Chen Z."/>
            <person name="Sun Y."/>
            <person name="Gao J."/>
        </authorList>
    </citation>
    <scope>NUCLEOTIDE SEQUENCE [LARGE SCALE GENOMIC DNA]</scope>
    <source>
        <strain evidence="2 3">MK-45</strain>
    </source>
</reference>
<dbReference type="AlphaFoldDB" id="A0A3S9ML74"/>
<keyword evidence="3" id="KW-1185">Reference proteome</keyword>
<dbReference type="RefSeq" id="WP_126398759.1">
    <property type="nucleotide sequence ID" value="NZ_CP034539.1"/>
</dbReference>
<evidence type="ECO:0008006" key="4">
    <source>
        <dbReference type="Google" id="ProtNLM"/>
    </source>
</evidence>
<keyword evidence="1" id="KW-0732">Signal</keyword>
<name>A0A3S9ML74_9ACTN</name>
<sequence>MHKLRKAAVVVVALGSVGLLSAGTATAQGLDGHGGKSGKGGDKVSVLQSSNCKSHDLNLDVLGQVGVLNGLLGNALNGEGNAGGQSKHIGSTMGCNNSAF</sequence>
<dbReference type="KEGG" id="scya:EJ357_46540"/>